<evidence type="ECO:0000256" key="1">
    <source>
        <dbReference type="ARBA" id="ARBA00022729"/>
    </source>
</evidence>
<proteinExistence type="predicted"/>
<evidence type="ECO:0000313" key="5">
    <source>
        <dbReference type="Proteomes" id="UP000605361"/>
    </source>
</evidence>
<keyword evidence="5" id="KW-1185">Reference proteome</keyword>
<feature type="compositionally biased region" description="Low complexity" evidence="2">
    <location>
        <begin position="22"/>
        <end position="42"/>
    </location>
</feature>
<name>A0A931A8D0_9ACTN</name>
<dbReference type="Proteomes" id="UP000605361">
    <property type="component" value="Unassembled WGS sequence"/>
</dbReference>
<comment type="caution">
    <text evidence="4">The sequence shown here is derived from an EMBL/GenBank/DDBJ whole genome shotgun (WGS) entry which is preliminary data.</text>
</comment>
<dbReference type="InterPro" id="IPR029051">
    <property type="entry name" value="DUF4352"/>
</dbReference>
<organism evidence="4 5">
    <name type="scientific">Nonomuraea cypriaca</name>
    <dbReference type="NCBI Taxonomy" id="1187855"/>
    <lineage>
        <taxon>Bacteria</taxon>
        <taxon>Bacillati</taxon>
        <taxon>Actinomycetota</taxon>
        <taxon>Actinomycetes</taxon>
        <taxon>Streptosporangiales</taxon>
        <taxon>Streptosporangiaceae</taxon>
        <taxon>Nonomuraea</taxon>
    </lineage>
</organism>
<keyword evidence="1" id="KW-0732">Signal</keyword>
<evidence type="ECO:0000313" key="4">
    <source>
        <dbReference type="EMBL" id="MBF8188262.1"/>
    </source>
</evidence>
<feature type="domain" description="DUF4352" evidence="3">
    <location>
        <begin position="59"/>
        <end position="170"/>
    </location>
</feature>
<dbReference type="EMBL" id="JADOGI010000062">
    <property type="protein sequence ID" value="MBF8188262.1"/>
    <property type="molecule type" value="Genomic_DNA"/>
</dbReference>
<reference evidence="4" key="1">
    <citation type="submission" date="2020-11" db="EMBL/GenBank/DDBJ databases">
        <title>Whole-genome analyses of Nonomuraea sp. K274.</title>
        <authorList>
            <person name="Veyisoglu A."/>
        </authorList>
    </citation>
    <scope>NUCLEOTIDE SEQUENCE</scope>
    <source>
        <strain evidence="4">K274</strain>
    </source>
</reference>
<dbReference type="Gene3D" id="2.60.40.1240">
    <property type="match status" value="1"/>
</dbReference>
<feature type="region of interest" description="Disordered" evidence="2">
    <location>
        <begin position="1"/>
        <end position="43"/>
    </location>
</feature>
<gene>
    <name evidence="4" type="ORF">ITP53_21510</name>
</gene>
<dbReference type="Pfam" id="PF11611">
    <property type="entry name" value="DUF4352"/>
    <property type="match status" value="1"/>
</dbReference>
<dbReference type="AlphaFoldDB" id="A0A931A8D0"/>
<protein>
    <submittedName>
        <fullName evidence="4">DUF4352 domain-containing protein</fullName>
    </submittedName>
</protein>
<evidence type="ECO:0000256" key="2">
    <source>
        <dbReference type="SAM" id="MobiDB-lite"/>
    </source>
</evidence>
<evidence type="ECO:0000259" key="3">
    <source>
        <dbReference type="Pfam" id="PF11611"/>
    </source>
</evidence>
<accession>A0A931A8D0</accession>
<dbReference type="InterPro" id="IPR029050">
    <property type="entry name" value="Immunoprotect_excell_Ig-like"/>
</dbReference>
<sequence length="179" mass="19024">MEDDAPQARLDPTTPPSSAPGQEPSSAPEQQQEQPPQQPASAKVGDTLTLEGIEPGLKVDVTVNQVVSTATSANTFIKPDSGKRFVAVQVTLTNKGTDVYSDSPTNGAWMIDNEGQQYRASIVADVREGESFGGSATINTGDSRKGMIVFELPESATPAKLQFALNSGFAEQKGEWRLN</sequence>